<sequence length="317" mass="33094">GRTADARAGPAGPGARVAGARSVDARCRRGRRDPGTRRAFLISIGDVPAAAGGGDRPGPRGAGAGPGQAVRVRRPGLPAPGRVRRAAPGAGRGRRGPGRRGAVRPGGVLDAAGPGAARVRVRAGRAAGHADVLGRDHRGRRRERLLGGRADPGAARLRRGEVRPPDRAVHRPGAGGRADHLLRAAGRARPQRDPRRRPAHRRQPGQADLPGAADRGQPGARRLARRAAGRGRRHPGRRTGRRAQLPLAGGPDREACLRRRCRGPDAPRAAGAAAVRRPRAAGADPRCRATDRRRDRREPAGRVREAAGGRAAAGRGM</sequence>
<feature type="compositionally biased region" description="Low complexity" evidence="1">
    <location>
        <begin position="266"/>
        <end position="284"/>
    </location>
</feature>
<feature type="compositionally biased region" description="Basic residues" evidence="1">
    <location>
        <begin position="194"/>
        <end position="203"/>
    </location>
</feature>
<dbReference type="AlphaFoldDB" id="A0A6J4JYX3"/>
<feature type="region of interest" description="Disordered" evidence="1">
    <location>
        <begin position="1"/>
        <end position="317"/>
    </location>
</feature>
<keyword evidence="2" id="KW-0808">Transferase</keyword>
<feature type="compositionally biased region" description="Low complexity" evidence="1">
    <location>
        <begin position="103"/>
        <end position="130"/>
    </location>
</feature>
<feature type="compositionally biased region" description="Low complexity" evidence="1">
    <location>
        <begin position="67"/>
        <end position="89"/>
    </location>
</feature>
<dbReference type="EC" id="2.1.1.199" evidence="2"/>
<feature type="non-terminal residue" evidence="2">
    <location>
        <position position="317"/>
    </location>
</feature>
<keyword evidence="2" id="KW-0489">Methyltransferase</keyword>
<reference evidence="2" key="1">
    <citation type="submission" date="2020-02" db="EMBL/GenBank/DDBJ databases">
        <authorList>
            <person name="Meier V. D."/>
        </authorList>
    </citation>
    <scope>NUCLEOTIDE SEQUENCE</scope>
    <source>
        <strain evidence="2">AVDCRST_MAG41</strain>
    </source>
</reference>
<feature type="compositionally biased region" description="Basic and acidic residues" evidence="1">
    <location>
        <begin position="158"/>
        <end position="169"/>
    </location>
</feature>
<gene>
    <name evidence="2" type="ORF">AVDCRST_MAG41-4368</name>
</gene>
<feature type="compositionally biased region" description="Basic residues" evidence="1">
    <location>
        <begin position="222"/>
        <end position="241"/>
    </location>
</feature>
<protein>
    <submittedName>
        <fullName evidence="2">16S rRNA (Cytosine(1402)-N(4))-methyltransferase</fullName>
        <ecNumber evidence="2">2.1.1.199</ecNumber>
    </submittedName>
</protein>
<feature type="compositionally biased region" description="Low complexity" evidence="1">
    <location>
        <begin position="308"/>
        <end position="317"/>
    </location>
</feature>
<name>A0A6J4JYX3_9ACTN</name>
<evidence type="ECO:0000256" key="1">
    <source>
        <dbReference type="SAM" id="MobiDB-lite"/>
    </source>
</evidence>
<accession>A0A6J4JYX3</accession>
<dbReference type="GO" id="GO:0032259">
    <property type="term" value="P:methylation"/>
    <property type="evidence" value="ECO:0007669"/>
    <property type="project" value="UniProtKB-KW"/>
</dbReference>
<organism evidence="2">
    <name type="scientific">uncultured Mycobacteriales bacterium</name>
    <dbReference type="NCBI Taxonomy" id="581187"/>
    <lineage>
        <taxon>Bacteria</taxon>
        <taxon>Bacillati</taxon>
        <taxon>Actinomycetota</taxon>
        <taxon>Actinomycetes</taxon>
        <taxon>Mycobacteriales</taxon>
        <taxon>environmental samples</taxon>
    </lineage>
</organism>
<evidence type="ECO:0000313" key="2">
    <source>
        <dbReference type="EMBL" id="CAA9291127.1"/>
    </source>
</evidence>
<feature type="compositionally biased region" description="Basic residues" evidence="1">
    <location>
        <begin position="92"/>
        <end position="102"/>
    </location>
</feature>
<dbReference type="EMBL" id="CADCTP010000420">
    <property type="protein sequence ID" value="CAA9291127.1"/>
    <property type="molecule type" value="Genomic_DNA"/>
</dbReference>
<feature type="compositionally biased region" description="Basic and acidic residues" evidence="1">
    <location>
        <begin position="285"/>
        <end position="307"/>
    </location>
</feature>
<feature type="compositionally biased region" description="Low complexity" evidence="1">
    <location>
        <begin position="1"/>
        <end position="22"/>
    </location>
</feature>
<proteinExistence type="predicted"/>
<feature type="compositionally biased region" description="Basic and acidic residues" evidence="1">
    <location>
        <begin position="23"/>
        <end position="36"/>
    </location>
</feature>
<dbReference type="GO" id="GO:0008168">
    <property type="term" value="F:methyltransferase activity"/>
    <property type="evidence" value="ECO:0007669"/>
    <property type="project" value="UniProtKB-KW"/>
</dbReference>
<feature type="compositionally biased region" description="Gly residues" evidence="1">
    <location>
        <begin position="51"/>
        <end position="66"/>
    </location>
</feature>
<feature type="compositionally biased region" description="Basic and acidic residues" evidence="1">
    <location>
        <begin position="251"/>
        <end position="265"/>
    </location>
</feature>
<feature type="non-terminal residue" evidence="2">
    <location>
        <position position="1"/>
    </location>
</feature>